<keyword evidence="4" id="KW-1185">Reference proteome</keyword>
<proteinExistence type="predicted"/>
<evidence type="ECO:0000313" key="3">
    <source>
        <dbReference type="EMBL" id="RDX77950.1"/>
    </source>
</evidence>
<dbReference type="PROSITE" id="PS50174">
    <property type="entry name" value="G_PATCH"/>
    <property type="match status" value="1"/>
</dbReference>
<dbReference type="InterPro" id="IPR000467">
    <property type="entry name" value="G_patch_dom"/>
</dbReference>
<name>A0A371FI86_MUCPR</name>
<evidence type="ECO:0000256" key="1">
    <source>
        <dbReference type="SAM" id="MobiDB-lite"/>
    </source>
</evidence>
<evidence type="ECO:0000313" key="4">
    <source>
        <dbReference type="Proteomes" id="UP000257109"/>
    </source>
</evidence>
<dbReference type="AlphaFoldDB" id="A0A371FI86"/>
<feature type="compositionally biased region" description="Basic and acidic residues" evidence="1">
    <location>
        <begin position="117"/>
        <end position="145"/>
    </location>
</feature>
<dbReference type="OrthoDB" id="1095202at2759"/>
<feature type="region of interest" description="Disordered" evidence="1">
    <location>
        <begin position="89"/>
        <end position="145"/>
    </location>
</feature>
<sequence length="164" mass="18137">MGEKEIIVNTPFPMEYIEEDEEALETSFQVLEIVGTTNIETGRGDIKPSKAMIMATKVLITNGFEPGKGLGRRLDGMANPLQYKKIQGEPDSIIVRSQGKQSRGERSKASNRQGLWGHRDSRTRSNGRRSTDRAGRVDVPHGARVGELDCQSIARTGLLENSRV</sequence>
<comment type="caution">
    <text evidence="3">The sequence shown here is derived from an EMBL/GenBank/DDBJ whole genome shotgun (WGS) entry which is preliminary data.</text>
</comment>
<feature type="domain" description="G-patch" evidence="2">
    <location>
        <begin position="51"/>
        <end position="108"/>
    </location>
</feature>
<dbReference type="GO" id="GO:0003676">
    <property type="term" value="F:nucleic acid binding"/>
    <property type="evidence" value="ECO:0007669"/>
    <property type="project" value="InterPro"/>
</dbReference>
<reference evidence="3" key="1">
    <citation type="submission" date="2018-05" db="EMBL/GenBank/DDBJ databases">
        <title>Draft genome of Mucuna pruriens seed.</title>
        <authorList>
            <person name="Nnadi N.E."/>
            <person name="Vos R."/>
            <person name="Hasami M.H."/>
            <person name="Devisetty U.K."/>
            <person name="Aguiy J.C."/>
        </authorList>
    </citation>
    <scope>NUCLEOTIDE SEQUENCE [LARGE SCALE GENOMIC DNA]</scope>
    <source>
        <strain evidence="3">JCA_2017</strain>
    </source>
</reference>
<dbReference type="EMBL" id="QJKJ01009024">
    <property type="protein sequence ID" value="RDX77950.1"/>
    <property type="molecule type" value="Genomic_DNA"/>
</dbReference>
<organism evidence="3 4">
    <name type="scientific">Mucuna pruriens</name>
    <name type="common">Velvet bean</name>
    <name type="synonym">Dolichos pruriens</name>
    <dbReference type="NCBI Taxonomy" id="157652"/>
    <lineage>
        <taxon>Eukaryota</taxon>
        <taxon>Viridiplantae</taxon>
        <taxon>Streptophyta</taxon>
        <taxon>Embryophyta</taxon>
        <taxon>Tracheophyta</taxon>
        <taxon>Spermatophyta</taxon>
        <taxon>Magnoliopsida</taxon>
        <taxon>eudicotyledons</taxon>
        <taxon>Gunneridae</taxon>
        <taxon>Pentapetalae</taxon>
        <taxon>rosids</taxon>
        <taxon>fabids</taxon>
        <taxon>Fabales</taxon>
        <taxon>Fabaceae</taxon>
        <taxon>Papilionoideae</taxon>
        <taxon>50 kb inversion clade</taxon>
        <taxon>NPAAA clade</taxon>
        <taxon>indigoferoid/millettioid clade</taxon>
        <taxon>Phaseoleae</taxon>
        <taxon>Mucuna</taxon>
    </lineage>
</organism>
<feature type="non-terminal residue" evidence="3">
    <location>
        <position position="1"/>
    </location>
</feature>
<gene>
    <name evidence="3" type="ORF">CR513_41840</name>
</gene>
<dbReference type="Proteomes" id="UP000257109">
    <property type="component" value="Unassembled WGS sequence"/>
</dbReference>
<accession>A0A371FI86</accession>
<evidence type="ECO:0000259" key="2">
    <source>
        <dbReference type="PROSITE" id="PS50174"/>
    </source>
</evidence>
<protein>
    <recommendedName>
        <fullName evidence="2">G-patch domain-containing protein</fullName>
    </recommendedName>
</protein>